<comment type="similarity">
    <text evidence="1">Belongs to the UDP-glycosyltransferase family.</text>
</comment>
<dbReference type="GO" id="GO:0080043">
    <property type="term" value="F:quercetin 3-O-glucosyltransferase activity"/>
    <property type="evidence" value="ECO:0007669"/>
    <property type="project" value="TreeGrafter"/>
</dbReference>
<protein>
    <recommendedName>
        <fullName evidence="6">Glycosyltransferase</fullName>
    </recommendedName>
</protein>
<dbReference type="PANTHER" id="PTHR11926:SF1489">
    <property type="entry name" value="HEXOSYLTRANSFERASE-RELATED"/>
    <property type="match status" value="1"/>
</dbReference>
<name>A0A5C7IY38_9ROSI</name>
<dbReference type="PANTHER" id="PTHR11926">
    <property type="entry name" value="GLUCOSYL/GLUCURONOSYL TRANSFERASES"/>
    <property type="match status" value="1"/>
</dbReference>
<dbReference type="InterPro" id="IPR002213">
    <property type="entry name" value="UDP_glucos_trans"/>
</dbReference>
<gene>
    <name evidence="4" type="ORF">EZV62_002786</name>
</gene>
<sequence>MEIQGLRRRPRRLMLVPCAMQGHINPMIQLGTILHSKGCFSSITVAHTQLNSPSDHTSSHPYFIFQPLLSSDDSSLSSGTDFIDQLSNLNSNCEAPLQELLIQIVKNLEQHEDLPCVIYDPLMYYVKSVADHLKLPSIMFRTSCVTNMLSWYVCPRIKKQGYTPFRDFKSLELVPGLDPLRFKDLPILPSIFENLDAYLQLVTSVQNIGTSSAIIFNSMDCLEQSSLARLQQECQIPIFAIGPMHKLAPEATSISLHEEDRSCITWLDKQATNSVIYVSLGSIASVNEKEIAEMAWGLANSNQPFLWVIRPGLVCGSESKDPLFLPDDFKQTVGERGCIVKWAPQKQVLAHKAVGGFWSHCGWNSTVESISVGVPVICKPFFGDQQINTRYISHVWRVGIELENDFEREDVERAIRRLMVENEGEEMRQRAADLKLKTEFCIQKGSSSYNSLNDLVELIKSV</sequence>
<accession>A0A5C7IY38</accession>
<evidence type="ECO:0000313" key="5">
    <source>
        <dbReference type="Proteomes" id="UP000323000"/>
    </source>
</evidence>
<dbReference type="AlphaFoldDB" id="A0A5C7IY38"/>
<reference evidence="5" key="1">
    <citation type="journal article" date="2019" name="Gigascience">
        <title>De novo genome assembly of the endangered Acer yangbiense, a plant species with extremely small populations endemic to Yunnan Province, China.</title>
        <authorList>
            <person name="Yang J."/>
            <person name="Wariss H.M."/>
            <person name="Tao L."/>
            <person name="Zhang R."/>
            <person name="Yun Q."/>
            <person name="Hollingsworth P."/>
            <person name="Dao Z."/>
            <person name="Luo G."/>
            <person name="Guo H."/>
            <person name="Ma Y."/>
            <person name="Sun W."/>
        </authorList>
    </citation>
    <scope>NUCLEOTIDE SEQUENCE [LARGE SCALE GENOMIC DNA]</scope>
    <source>
        <strain evidence="5">cv. Malutang</strain>
    </source>
</reference>
<keyword evidence="2" id="KW-0328">Glycosyltransferase</keyword>
<dbReference type="Gene3D" id="3.40.50.2000">
    <property type="entry name" value="Glycogen Phosphorylase B"/>
    <property type="match status" value="2"/>
</dbReference>
<organism evidence="4 5">
    <name type="scientific">Acer yangbiense</name>
    <dbReference type="NCBI Taxonomy" id="1000413"/>
    <lineage>
        <taxon>Eukaryota</taxon>
        <taxon>Viridiplantae</taxon>
        <taxon>Streptophyta</taxon>
        <taxon>Embryophyta</taxon>
        <taxon>Tracheophyta</taxon>
        <taxon>Spermatophyta</taxon>
        <taxon>Magnoliopsida</taxon>
        <taxon>eudicotyledons</taxon>
        <taxon>Gunneridae</taxon>
        <taxon>Pentapetalae</taxon>
        <taxon>rosids</taxon>
        <taxon>malvids</taxon>
        <taxon>Sapindales</taxon>
        <taxon>Sapindaceae</taxon>
        <taxon>Hippocastanoideae</taxon>
        <taxon>Acereae</taxon>
        <taxon>Acer</taxon>
    </lineage>
</organism>
<dbReference type="FunFam" id="3.40.50.2000:FF:000120">
    <property type="entry name" value="UDP-glycosyltransferase 76C1"/>
    <property type="match status" value="1"/>
</dbReference>
<dbReference type="SUPFAM" id="SSF53756">
    <property type="entry name" value="UDP-Glycosyltransferase/glycogen phosphorylase"/>
    <property type="match status" value="1"/>
</dbReference>
<proteinExistence type="inferred from homology"/>
<evidence type="ECO:0000256" key="1">
    <source>
        <dbReference type="ARBA" id="ARBA00009995"/>
    </source>
</evidence>
<evidence type="ECO:0008006" key="6">
    <source>
        <dbReference type="Google" id="ProtNLM"/>
    </source>
</evidence>
<evidence type="ECO:0000256" key="3">
    <source>
        <dbReference type="ARBA" id="ARBA00022679"/>
    </source>
</evidence>
<evidence type="ECO:0000256" key="2">
    <source>
        <dbReference type="ARBA" id="ARBA00022676"/>
    </source>
</evidence>
<comment type="caution">
    <text evidence="4">The sequence shown here is derived from an EMBL/GenBank/DDBJ whole genome shotgun (WGS) entry which is preliminary data.</text>
</comment>
<evidence type="ECO:0000313" key="4">
    <source>
        <dbReference type="EMBL" id="TXG74207.1"/>
    </source>
</evidence>
<dbReference type="Pfam" id="PF00201">
    <property type="entry name" value="UDPGT"/>
    <property type="match status" value="1"/>
</dbReference>
<dbReference type="GO" id="GO:0080044">
    <property type="term" value="F:quercetin 7-O-glucosyltransferase activity"/>
    <property type="evidence" value="ECO:0007669"/>
    <property type="project" value="TreeGrafter"/>
</dbReference>
<keyword evidence="5" id="KW-1185">Reference proteome</keyword>
<dbReference type="FunFam" id="3.40.50.2000:FF:000040">
    <property type="entry name" value="UDP-glycosyltransferase 76C1"/>
    <property type="match status" value="1"/>
</dbReference>
<keyword evidence="3" id="KW-0808">Transferase</keyword>
<dbReference type="CDD" id="cd03784">
    <property type="entry name" value="GT1_Gtf-like"/>
    <property type="match status" value="1"/>
</dbReference>
<dbReference type="EMBL" id="VAHF01000001">
    <property type="protein sequence ID" value="TXG74207.1"/>
    <property type="molecule type" value="Genomic_DNA"/>
</dbReference>
<dbReference type="OrthoDB" id="5835829at2759"/>
<dbReference type="Proteomes" id="UP000323000">
    <property type="component" value="Chromosome 1"/>
</dbReference>